<dbReference type="GO" id="GO:0005737">
    <property type="term" value="C:cytoplasm"/>
    <property type="evidence" value="ECO:0007669"/>
    <property type="project" value="UniProtKB-SubCell"/>
</dbReference>
<comment type="subcellular location">
    <subcellularLocation>
        <location evidence="6">Cytoplasm</location>
    </subcellularLocation>
</comment>
<name>A0A290XEZ4_9GAMM</name>
<dbReference type="PIRSF" id="PIRSF000770">
    <property type="entry name" value="RNA_pol_sigma-SigE/K"/>
    <property type="match status" value="1"/>
</dbReference>
<evidence type="ECO:0000256" key="3">
    <source>
        <dbReference type="ARBA" id="ARBA00023082"/>
    </source>
</evidence>
<feature type="region of interest" description="Sigma-70 factor domain-4" evidence="6">
    <location>
        <begin position="189"/>
        <end position="237"/>
    </location>
</feature>
<accession>A0A290XEZ4</accession>
<dbReference type="InterPro" id="IPR013324">
    <property type="entry name" value="RNA_pol_sigma_r3/r4-like"/>
</dbReference>
<dbReference type="HAMAP" id="MF_00962">
    <property type="entry name" value="Sigma70_FliA"/>
    <property type="match status" value="1"/>
</dbReference>
<dbReference type="GO" id="GO:0003899">
    <property type="term" value="F:DNA-directed RNA polymerase activity"/>
    <property type="evidence" value="ECO:0007669"/>
    <property type="project" value="InterPro"/>
</dbReference>
<evidence type="ECO:0000256" key="6">
    <source>
        <dbReference type="HAMAP-Rule" id="MF_00962"/>
    </source>
</evidence>
<dbReference type="InterPro" id="IPR014284">
    <property type="entry name" value="RNA_pol_sigma-70_dom"/>
</dbReference>
<keyword evidence="9" id="KW-1185">Reference proteome</keyword>
<gene>
    <name evidence="6 8" type="primary">fliA</name>
    <name evidence="8" type="ORF">CNR27_09610</name>
</gene>
<dbReference type="InterPro" id="IPR007624">
    <property type="entry name" value="RNA_pol_sigma70_r3"/>
</dbReference>
<dbReference type="OrthoDB" id="9799825at2"/>
<dbReference type="EMBL" id="CP023406">
    <property type="protein sequence ID" value="ATD67659.1"/>
    <property type="molecule type" value="Genomic_DNA"/>
</dbReference>
<dbReference type="NCBIfam" id="NF005413">
    <property type="entry name" value="PRK06986.1"/>
    <property type="match status" value="1"/>
</dbReference>
<dbReference type="PROSITE" id="PS00716">
    <property type="entry name" value="SIGMA70_2"/>
    <property type="match status" value="1"/>
</dbReference>
<dbReference type="PRINTS" id="PR00046">
    <property type="entry name" value="SIGMA70FCT"/>
</dbReference>
<dbReference type="KEGG" id="lum:CNR27_09610"/>
<dbReference type="PANTHER" id="PTHR30385">
    <property type="entry name" value="SIGMA FACTOR F FLAGELLAR"/>
    <property type="match status" value="1"/>
</dbReference>
<dbReference type="PANTHER" id="PTHR30385:SF7">
    <property type="entry name" value="RNA POLYMERASE SIGMA FACTOR FLIA"/>
    <property type="match status" value="1"/>
</dbReference>
<dbReference type="SUPFAM" id="SSF88946">
    <property type="entry name" value="Sigma2 domain of RNA polymerase sigma factors"/>
    <property type="match status" value="1"/>
</dbReference>
<comment type="function">
    <text evidence="6">Sigma factors are initiation factors that promote the attachment of RNA polymerase to specific initiation sites and are then released. This sigma factor controls the expression of flagella-related genes.</text>
</comment>
<reference evidence="9" key="1">
    <citation type="submission" date="2017-09" db="EMBL/GenBank/DDBJ databases">
        <title>Luteimonas liuhanmingii sp.nov., isolated from the intestinal contents of Tibetan Plateau Pika in Yushu, Qinghai Province, China.</title>
        <authorList>
            <person name="Gui Z."/>
        </authorList>
    </citation>
    <scope>NUCLEOTIDE SEQUENCE [LARGE SCALE GENOMIC DNA]</scope>
    <source>
        <strain evidence="9">100111</strain>
    </source>
</reference>
<evidence type="ECO:0000256" key="5">
    <source>
        <dbReference type="ARBA" id="ARBA00023163"/>
    </source>
</evidence>
<dbReference type="InterPro" id="IPR007627">
    <property type="entry name" value="RNA_pol_sigma70_r2"/>
</dbReference>
<protein>
    <recommendedName>
        <fullName evidence="6">RNA polymerase sigma factor FliA</fullName>
    </recommendedName>
    <alternativeName>
        <fullName evidence="6">RNA polymerase sigma factor for flagellar operon</fullName>
    </alternativeName>
    <alternativeName>
        <fullName evidence="6">Sigma F</fullName>
    </alternativeName>
    <alternativeName>
        <fullName evidence="6">Sigma-28</fullName>
    </alternativeName>
</protein>
<dbReference type="Pfam" id="PF04542">
    <property type="entry name" value="Sigma70_r2"/>
    <property type="match status" value="1"/>
</dbReference>
<dbReference type="Pfam" id="PF04545">
    <property type="entry name" value="Sigma70_r4"/>
    <property type="match status" value="1"/>
</dbReference>
<keyword evidence="3 6" id="KW-0731">Sigma factor</keyword>
<dbReference type="CDD" id="cd06171">
    <property type="entry name" value="Sigma70_r4"/>
    <property type="match status" value="1"/>
</dbReference>
<feature type="domain" description="RNA polymerase sigma-70" evidence="7">
    <location>
        <begin position="210"/>
        <end position="236"/>
    </location>
</feature>
<dbReference type="InterPro" id="IPR028617">
    <property type="entry name" value="Sigma70_FliA"/>
</dbReference>
<keyword evidence="4 6" id="KW-0238">DNA-binding</keyword>
<dbReference type="Pfam" id="PF04539">
    <property type="entry name" value="Sigma70_r3"/>
    <property type="match status" value="1"/>
</dbReference>
<evidence type="ECO:0000313" key="9">
    <source>
        <dbReference type="Proteomes" id="UP000218968"/>
    </source>
</evidence>
<comment type="similarity">
    <text evidence="6">Belongs to the sigma-70 factor family. FliA subfamily.</text>
</comment>
<dbReference type="InterPro" id="IPR012845">
    <property type="entry name" value="RNA_pol_sigma_FliA_WhiG"/>
</dbReference>
<dbReference type="SUPFAM" id="SSF88659">
    <property type="entry name" value="Sigma3 and sigma4 domains of RNA polymerase sigma factors"/>
    <property type="match status" value="2"/>
</dbReference>
<proteinExistence type="inferred from homology"/>
<feature type="short sequence motif" description="Interaction with polymerase core subunit RpoC" evidence="6">
    <location>
        <begin position="49"/>
        <end position="52"/>
    </location>
</feature>
<evidence type="ECO:0000313" key="8">
    <source>
        <dbReference type="EMBL" id="ATD67659.1"/>
    </source>
</evidence>
<keyword evidence="1 6" id="KW-0963">Cytoplasm</keyword>
<dbReference type="InterPro" id="IPR000943">
    <property type="entry name" value="RNA_pol_sigma70"/>
</dbReference>
<dbReference type="GO" id="GO:0003677">
    <property type="term" value="F:DNA binding"/>
    <property type="evidence" value="ECO:0007669"/>
    <property type="project" value="UniProtKB-UniRule"/>
</dbReference>
<evidence type="ECO:0000256" key="4">
    <source>
        <dbReference type="ARBA" id="ARBA00023125"/>
    </source>
</evidence>
<dbReference type="NCBIfam" id="TIGR02937">
    <property type="entry name" value="sigma70-ECF"/>
    <property type="match status" value="1"/>
</dbReference>
<evidence type="ECO:0000259" key="7">
    <source>
        <dbReference type="PROSITE" id="PS00716"/>
    </source>
</evidence>
<dbReference type="NCBIfam" id="TIGR02479">
    <property type="entry name" value="FliA_WhiG"/>
    <property type="match status" value="1"/>
</dbReference>
<dbReference type="Gene3D" id="1.10.1740.10">
    <property type="match status" value="1"/>
</dbReference>
<dbReference type="Proteomes" id="UP000218968">
    <property type="component" value="Chromosome"/>
</dbReference>
<dbReference type="InterPro" id="IPR013325">
    <property type="entry name" value="RNA_pol_sigma_r2"/>
</dbReference>
<comment type="caution">
    <text evidence="6">Lacks conserved residue(s) required for the propagation of feature annotation.</text>
</comment>
<keyword evidence="2 6" id="KW-0805">Transcription regulation</keyword>
<feature type="region of interest" description="Sigma-70 factor domain-2" evidence="6">
    <location>
        <begin position="22"/>
        <end position="94"/>
    </location>
</feature>
<dbReference type="Gene3D" id="1.20.140.160">
    <property type="match status" value="1"/>
</dbReference>
<feature type="DNA-binding region" description="H-T-H motif" evidence="6">
    <location>
        <begin position="211"/>
        <end position="230"/>
    </location>
</feature>
<sequence>MSLAARQHYQAVQRSVAAEVDPLVQHAELVRRIAHHLAARLPSSVEIDDLVQAGMIGLLEASRSYDAEQGASFETYASIRIRGSMIDEIRRGDWVPRSVHRRAREAASAIRQIEQSTGRPASAQEVAAKLEMPLDDYQRLLEDAARGQVLSLDSHIEDHGEVEPANRGGGPTPQENLVRDEFGRELMTAIGHLPEREQLVLSLYYEQELNLKEIGAVLGVSESRVCQIHGQAMLRLRGRLTAFQLADTGYGADD</sequence>
<dbReference type="GO" id="GO:0006352">
    <property type="term" value="P:DNA-templated transcription initiation"/>
    <property type="evidence" value="ECO:0007669"/>
    <property type="project" value="UniProtKB-UniRule"/>
</dbReference>
<evidence type="ECO:0000256" key="1">
    <source>
        <dbReference type="ARBA" id="ARBA00022490"/>
    </source>
</evidence>
<dbReference type="AlphaFoldDB" id="A0A290XEZ4"/>
<dbReference type="GO" id="GO:0016987">
    <property type="term" value="F:sigma factor activity"/>
    <property type="evidence" value="ECO:0007669"/>
    <property type="project" value="UniProtKB-UniRule"/>
</dbReference>
<keyword evidence="5 6" id="KW-0804">Transcription</keyword>
<organism evidence="8 9">
    <name type="scientific">Luteimonas chenhongjianii</name>
    <dbReference type="NCBI Taxonomy" id="2006110"/>
    <lineage>
        <taxon>Bacteria</taxon>
        <taxon>Pseudomonadati</taxon>
        <taxon>Pseudomonadota</taxon>
        <taxon>Gammaproteobacteria</taxon>
        <taxon>Lysobacterales</taxon>
        <taxon>Lysobacteraceae</taxon>
        <taxon>Luteimonas</taxon>
    </lineage>
</organism>
<evidence type="ECO:0000256" key="2">
    <source>
        <dbReference type="ARBA" id="ARBA00023015"/>
    </source>
</evidence>
<dbReference type="RefSeq" id="WP_096298294.1">
    <property type="nucleotide sequence ID" value="NZ_CP023406.1"/>
</dbReference>
<dbReference type="InterPro" id="IPR007630">
    <property type="entry name" value="RNA_pol_sigma70_r4"/>
</dbReference>